<comment type="caution">
    <text evidence="3">The sequence shown here is derived from an EMBL/GenBank/DDBJ whole genome shotgun (WGS) entry which is preliminary data.</text>
</comment>
<feature type="transmembrane region" description="Helical" evidence="1">
    <location>
        <begin position="371"/>
        <end position="389"/>
    </location>
</feature>
<dbReference type="EMBL" id="WTZA01000001">
    <property type="protein sequence ID" value="MXO75284.1"/>
    <property type="molecule type" value="Genomic_DNA"/>
</dbReference>
<evidence type="ECO:0000256" key="1">
    <source>
        <dbReference type="SAM" id="Phobius"/>
    </source>
</evidence>
<dbReference type="OrthoDB" id="8481729at2"/>
<dbReference type="AlphaFoldDB" id="A0A6I4TET4"/>
<protein>
    <submittedName>
        <fullName evidence="3">PH domain-containing protein</fullName>
    </submittedName>
</protein>
<name>A0A6I4TET4_9SPHN</name>
<reference evidence="3 4" key="1">
    <citation type="submission" date="2019-12" db="EMBL/GenBank/DDBJ databases">
        <title>Genomic-based taxomic classification of the family Erythrobacteraceae.</title>
        <authorList>
            <person name="Xu L."/>
        </authorList>
    </citation>
    <scope>NUCLEOTIDE SEQUENCE [LARGE SCALE GENOMIC DNA]</scope>
    <source>
        <strain evidence="3 4">100921-2</strain>
    </source>
</reference>
<accession>A0A6I4TET4</accession>
<keyword evidence="1" id="KW-0812">Transmembrane</keyword>
<sequence>MRKAVLPAIAGAIGLRSELSGIGFVAGIAILAIAIGAGVAVLRWWRTTYTVGAEDIRLETGVVSRAARSVPYERIQDVSLEQPLLARLLGLTQVRFETGAGGSDEIALAYLPVAEGEALRELVRERRDDHAAVPAAGATAEDANAQPVGAVLFAMKPARVVTFGLFEFSLAAVAVVAGLAQQFDFLLPFDVWDWDEWQGVLGVPVDRLAALGPVMQVVIGLATLAALSVVGFATGILRTALRDWGFVLERTARGFRRRRGLLTTTDMVMPAHRVQALELRTGWLRRRFGWHGLKFVSLAQDAGSGSHVVAPFAQMEELAPIAAAAGFALPGDGTLWQRPARRAFVDRAVLGAAVPILAAAALAIFADPRLALVPLLAVPVIAAGQALAWRRARHALDARQVFTRRGWLAPRIDVAQRVKLQSVEIRQGPLGRRGGYATLHLGLAGGTMAIDALPAGEAQRIRDAVVESVAGLDFSQVS</sequence>
<feature type="transmembrane region" description="Helical" evidence="1">
    <location>
        <begin position="348"/>
        <end position="365"/>
    </location>
</feature>
<keyword evidence="1" id="KW-0472">Membrane</keyword>
<evidence type="ECO:0000313" key="4">
    <source>
        <dbReference type="Proteomes" id="UP000439522"/>
    </source>
</evidence>
<dbReference type="PANTHER" id="PTHR34473">
    <property type="entry name" value="UPF0699 TRANSMEMBRANE PROTEIN YDBS"/>
    <property type="match status" value="1"/>
</dbReference>
<keyword evidence="1" id="KW-1133">Transmembrane helix</keyword>
<proteinExistence type="predicted"/>
<dbReference type="Pfam" id="PF03703">
    <property type="entry name" value="bPH_2"/>
    <property type="match status" value="3"/>
</dbReference>
<dbReference type="InterPro" id="IPR005182">
    <property type="entry name" value="YdbS-like_PH"/>
</dbReference>
<evidence type="ECO:0000259" key="2">
    <source>
        <dbReference type="Pfam" id="PF03703"/>
    </source>
</evidence>
<gene>
    <name evidence="3" type="ORF">GRI40_08665</name>
</gene>
<feature type="domain" description="YdbS-like PH" evidence="2">
    <location>
        <begin position="248"/>
        <end position="294"/>
    </location>
</feature>
<keyword evidence="4" id="KW-1185">Reference proteome</keyword>
<dbReference type="Proteomes" id="UP000439522">
    <property type="component" value="Unassembled WGS sequence"/>
</dbReference>
<dbReference type="PANTHER" id="PTHR34473:SF2">
    <property type="entry name" value="UPF0699 TRANSMEMBRANE PROTEIN YDBT"/>
    <property type="match status" value="1"/>
</dbReference>
<evidence type="ECO:0000313" key="3">
    <source>
        <dbReference type="EMBL" id="MXO75284.1"/>
    </source>
</evidence>
<feature type="transmembrane region" description="Helical" evidence="1">
    <location>
        <begin position="214"/>
        <end position="237"/>
    </location>
</feature>
<dbReference type="PIRSF" id="PIRSF026631">
    <property type="entry name" value="UCP026631"/>
    <property type="match status" value="1"/>
</dbReference>
<feature type="domain" description="YdbS-like PH" evidence="2">
    <location>
        <begin position="44"/>
        <end position="122"/>
    </location>
</feature>
<feature type="domain" description="YdbS-like PH" evidence="2">
    <location>
        <begin position="389"/>
        <end position="464"/>
    </location>
</feature>
<feature type="transmembrane region" description="Helical" evidence="1">
    <location>
        <begin position="24"/>
        <end position="45"/>
    </location>
</feature>
<dbReference type="InterPro" id="IPR014529">
    <property type="entry name" value="UCP026631"/>
</dbReference>
<feature type="transmembrane region" description="Helical" evidence="1">
    <location>
        <begin position="160"/>
        <end position="180"/>
    </location>
</feature>
<organism evidence="3 4">
    <name type="scientific">Tsuneonella aeria</name>
    <dbReference type="NCBI Taxonomy" id="1837929"/>
    <lineage>
        <taxon>Bacteria</taxon>
        <taxon>Pseudomonadati</taxon>
        <taxon>Pseudomonadota</taxon>
        <taxon>Alphaproteobacteria</taxon>
        <taxon>Sphingomonadales</taxon>
        <taxon>Erythrobacteraceae</taxon>
        <taxon>Tsuneonella</taxon>
    </lineage>
</organism>